<feature type="non-terminal residue" evidence="4">
    <location>
        <position position="1"/>
    </location>
</feature>
<reference evidence="4 5" key="1">
    <citation type="submission" date="2018-05" db="EMBL/GenBank/DDBJ databases">
        <title>Draft genome sequence of Scytalidium lignicola DSM 105466, a ubiquitous saprotrophic fungus.</title>
        <authorList>
            <person name="Buettner E."/>
            <person name="Gebauer A.M."/>
            <person name="Hofrichter M."/>
            <person name="Liers C."/>
            <person name="Kellner H."/>
        </authorList>
    </citation>
    <scope>NUCLEOTIDE SEQUENCE [LARGE SCALE GENOMIC DNA]</scope>
    <source>
        <strain evidence="4 5">DSM 105466</strain>
    </source>
</reference>
<gene>
    <name evidence="4" type="ORF">B7463_g7455</name>
</gene>
<dbReference type="InterPro" id="IPR007219">
    <property type="entry name" value="XnlR_reg_dom"/>
</dbReference>
<keyword evidence="2" id="KW-0539">Nucleus</keyword>
<dbReference type="SUPFAM" id="SSF51735">
    <property type="entry name" value="NAD(P)-binding Rossmann-fold domains"/>
    <property type="match status" value="1"/>
</dbReference>
<accession>A0A3E2H744</accession>
<name>A0A3E2H744_SCYLI</name>
<dbReference type="STRING" id="5539.A0A3E2H744"/>
<keyword evidence="5" id="KW-1185">Reference proteome</keyword>
<dbReference type="GO" id="GO:0016491">
    <property type="term" value="F:oxidoreductase activity"/>
    <property type="evidence" value="ECO:0007669"/>
    <property type="project" value="UniProtKB-KW"/>
</dbReference>
<dbReference type="PANTHER" id="PTHR43157">
    <property type="entry name" value="PHOSPHATIDYLINOSITOL-GLYCAN BIOSYNTHESIS CLASS F PROTEIN-RELATED"/>
    <property type="match status" value="1"/>
</dbReference>
<evidence type="ECO:0000313" key="4">
    <source>
        <dbReference type="EMBL" id="RFU28893.1"/>
    </source>
</evidence>
<dbReference type="Pfam" id="PF00106">
    <property type="entry name" value="adh_short"/>
    <property type="match status" value="2"/>
</dbReference>
<dbReference type="Gene3D" id="3.40.50.720">
    <property type="entry name" value="NAD(P)-binding Rossmann-like Domain"/>
    <property type="match status" value="1"/>
</dbReference>
<evidence type="ECO:0000256" key="2">
    <source>
        <dbReference type="ARBA" id="ARBA00023242"/>
    </source>
</evidence>
<feature type="non-terminal residue" evidence="4">
    <location>
        <position position="554"/>
    </location>
</feature>
<dbReference type="OrthoDB" id="191139at2759"/>
<dbReference type="Proteomes" id="UP000258309">
    <property type="component" value="Unassembled WGS sequence"/>
</dbReference>
<sequence length="554" mass="60951">MASYAEYNEKTEASEVVKAFSGQIKRKTILITGVGPAGIGGAVATEIASQGPALIILASRTLSKIEAVAAQIKASYASVETRALVVDFSSIESVRQAAAKVVAYPESTIDVFIHNAGLMDLRPEHRKSVDGIDEHLAINFVGGFLFTNLILNKIIAAGQITGDARIVIVASSASSISPVRFHDLNLDKTALDVPEEELPNVAFLEMFGISTTAPYIPWVAYGQSKTASILFAVQLADVLKGKGVTVNTLHPGAVRTELQRTTTDKDLGATATMMYWKTLSQGASTTLVAAFDPAMKEKTGAYLEDCQIKDAMPYATDLTIAKRLWKIGEDIVGVDACLVYLLDMTENLPNAALEDFEILATPHVLESLIDTYFSCVHNQPYSFFHEQSFRQRLANGVLPDYLKFAVLATALQFSENPYYNGARHEASTSYARKSWKQIVSVWFAPETDPDINICQAITLLSIIDFTGKPPVHFNFHFADSSVSLAGRRHPRWLNIGLSIRIAQDLRLMMEPDFNLPYPNQEERRRVFWSIYILDRFCSCGRGKPAAVADVHCRL</sequence>
<feature type="domain" description="Xylanolytic transcriptional activator regulatory" evidence="3">
    <location>
        <begin position="369"/>
        <end position="545"/>
    </location>
</feature>
<protein>
    <recommendedName>
        <fullName evidence="3">Xylanolytic transcriptional activator regulatory domain-containing protein</fullName>
    </recommendedName>
</protein>
<dbReference type="GO" id="GO:0006351">
    <property type="term" value="P:DNA-templated transcription"/>
    <property type="evidence" value="ECO:0007669"/>
    <property type="project" value="InterPro"/>
</dbReference>
<dbReference type="AlphaFoldDB" id="A0A3E2H744"/>
<comment type="caution">
    <text evidence="4">The sequence shown here is derived from an EMBL/GenBank/DDBJ whole genome shotgun (WGS) entry which is preliminary data.</text>
</comment>
<dbReference type="InterPro" id="IPR036291">
    <property type="entry name" value="NAD(P)-bd_dom_sf"/>
</dbReference>
<dbReference type="PRINTS" id="PR00081">
    <property type="entry name" value="GDHRDH"/>
</dbReference>
<keyword evidence="1" id="KW-0560">Oxidoreductase</keyword>
<dbReference type="InterPro" id="IPR002347">
    <property type="entry name" value="SDR_fam"/>
</dbReference>
<dbReference type="GO" id="GO:0008270">
    <property type="term" value="F:zinc ion binding"/>
    <property type="evidence" value="ECO:0007669"/>
    <property type="project" value="InterPro"/>
</dbReference>
<dbReference type="EMBL" id="NCSJ02000147">
    <property type="protein sequence ID" value="RFU28893.1"/>
    <property type="molecule type" value="Genomic_DNA"/>
</dbReference>
<evidence type="ECO:0000259" key="3">
    <source>
        <dbReference type="Pfam" id="PF04082"/>
    </source>
</evidence>
<evidence type="ECO:0000313" key="5">
    <source>
        <dbReference type="Proteomes" id="UP000258309"/>
    </source>
</evidence>
<dbReference type="GO" id="GO:0003677">
    <property type="term" value="F:DNA binding"/>
    <property type="evidence" value="ECO:0007669"/>
    <property type="project" value="InterPro"/>
</dbReference>
<organism evidence="4 5">
    <name type="scientific">Scytalidium lignicola</name>
    <name type="common">Hyphomycete</name>
    <dbReference type="NCBI Taxonomy" id="5539"/>
    <lineage>
        <taxon>Eukaryota</taxon>
        <taxon>Fungi</taxon>
        <taxon>Dikarya</taxon>
        <taxon>Ascomycota</taxon>
        <taxon>Pezizomycotina</taxon>
        <taxon>Leotiomycetes</taxon>
        <taxon>Leotiomycetes incertae sedis</taxon>
        <taxon>Scytalidium</taxon>
    </lineage>
</organism>
<dbReference type="Pfam" id="PF04082">
    <property type="entry name" value="Fungal_trans"/>
    <property type="match status" value="1"/>
</dbReference>
<evidence type="ECO:0000256" key="1">
    <source>
        <dbReference type="ARBA" id="ARBA00023002"/>
    </source>
</evidence>
<dbReference type="CDD" id="cd12148">
    <property type="entry name" value="fungal_TF_MHR"/>
    <property type="match status" value="1"/>
</dbReference>
<proteinExistence type="predicted"/>
<dbReference type="PANTHER" id="PTHR43157:SF31">
    <property type="entry name" value="PHOSPHATIDYLINOSITOL-GLYCAN BIOSYNTHESIS CLASS F PROTEIN"/>
    <property type="match status" value="1"/>
</dbReference>